<dbReference type="PANTHER" id="PTHR10948:SF23">
    <property type="entry name" value="TRANSPOSASE INSI FOR INSERTION SEQUENCE ELEMENT IS30A-RELATED"/>
    <property type="match status" value="1"/>
</dbReference>
<evidence type="ECO:0000313" key="1">
    <source>
        <dbReference type="EMBL" id="QYF48206.1"/>
    </source>
</evidence>
<accession>A0ABX8UZB5</accession>
<organism evidence="1 2">
    <name type="scientific">Candidatus Rhabdochlamydia oedothoracis</name>
    <dbReference type="NCBI Taxonomy" id="2720720"/>
    <lineage>
        <taxon>Bacteria</taxon>
        <taxon>Pseudomonadati</taxon>
        <taxon>Chlamydiota</taxon>
        <taxon>Chlamydiia</taxon>
        <taxon>Parachlamydiales</taxon>
        <taxon>Candidatus Rhabdochlamydiaceae</taxon>
        <taxon>Candidatus Rhabdochlamydia</taxon>
    </lineage>
</organism>
<evidence type="ECO:0000313" key="2">
    <source>
        <dbReference type="Proteomes" id="UP000826014"/>
    </source>
</evidence>
<evidence type="ECO:0008006" key="3">
    <source>
        <dbReference type="Google" id="ProtNLM"/>
    </source>
</evidence>
<sequence length="57" mass="6874">MVSFELETDFYFATPYHSWERGLNEHTNGLVRQYFPKTQSFLDTTSKDMERVETYTK</sequence>
<dbReference type="SUPFAM" id="SSF53098">
    <property type="entry name" value="Ribonuclease H-like"/>
    <property type="match status" value="1"/>
</dbReference>
<gene>
    <name evidence="1" type="ORF">RHABOEDO_000322</name>
</gene>
<dbReference type="EMBL" id="CP075587">
    <property type="protein sequence ID" value="QYF48206.1"/>
    <property type="molecule type" value="Genomic_DNA"/>
</dbReference>
<dbReference type="PANTHER" id="PTHR10948">
    <property type="entry name" value="TRANSPOSASE"/>
    <property type="match status" value="1"/>
</dbReference>
<protein>
    <recommendedName>
        <fullName evidence="3">Integrase catalytic domain-containing protein</fullName>
    </recommendedName>
</protein>
<proteinExistence type="predicted"/>
<keyword evidence="2" id="KW-1185">Reference proteome</keyword>
<reference evidence="1 2" key="1">
    <citation type="journal article" date="2022" name="bioRxiv">
        <title>Ecology and evolution of chlamydial symbionts of arthropods.</title>
        <authorList>
            <person name="Halter T."/>
            <person name="Koestlbacher S."/>
            <person name="Collingro A."/>
            <person name="Sixt B.S."/>
            <person name="Toenshoff E.R."/>
            <person name="Hendrickx F."/>
            <person name="Kostanjsek R."/>
            <person name="Horn M."/>
        </authorList>
    </citation>
    <scope>NUCLEOTIDE SEQUENCE [LARGE SCALE GENOMIC DNA]</scope>
    <source>
        <strain evidence="1">W744xW776</strain>
    </source>
</reference>
<dbReference type="Proteomes" id="UP000826014">
    <property type="component" value="Chromosome"/>
</dbReference>
<dbReference type="InterPro" id="IPR051917">
    <property type="entry name" value="Transposase-Integrase"/>
</dbReference>
<name>A0ABX8UZB5_9BACT</name>
<dbReference type="InterPro" id="IPR012337">
    <property type="entry name" value="RNaseH-like_sf"/>
</dbReference>